<protein>
    <recommendedName>
        <fullName evidence="3">DUF1801 domain-containing protein</fullName>
    </recommendedName>
</protein>
<dbReference type="RefSeq" id="WP_138015014.1">
    <property type="nucleotide sequence ID" value="NZ_SULI01000003.1"/>
</dbReference>
<proteinExistence type="predicted"/>
<dbReference type="EMBL" id="SULI01000003">
    <property type="protein sequence ID" value="TKZ21691.1"/>
    <property type="molecule type" value="Genomic_DNA"/>
</dbReference>
<comment type="caution">
    <text evidence="1">The sequence shown here is derived from an EMBL/GenBank/DDBJ whole genome shotgun (WGS) entry which is preliminary data.</text>
</comment>
<evidence type="ECO:0000313" key="1">
    <source>
        <dbReference type="EMBL" id="TKZ21691.1"/>
    </source>
</evidence>
<reference evidence="1 2" key="1">
    <citation type="submission" date="2019-04" db="EMBL/GenBank/DDBJ databases">
        <title>Genome sequence of Pelagicola litoralis CL-ES2.</title>
        <authorList>
            <person name="Cao J."/>
        </authorList>
    </citation>
    <scope>NUCLEOTIDE SEQUENCE [LARGE SCALE GENOMIC DNA]</scope>
    <source>
        <strain evidence="1 2">CL-ES2</strain>
    </source>
</reference>
<accession>A0A4V6F3A4</accession>
<evidence type="ECO:0008006" key="3">
    <source>
        <dbReference type="Google" id="ProtNLM"/>
    </source>
</evidence>
<dbReference type="OrthoDB" id="328972at2"/>
<gene>
    <name evidence="1" type="ORF">FAP39_03565</name>
</gene>
<dbReference type="Proteomes" id="UP000306575">
    <property type="component" value="Unassembled WGS sequence"/>
</dbReference>
<sequence length="137" mass="15249">MTMWPELPKDVQAVVRSWPSAAQSHFYTLRDILWGVAAADPAIGHLSEALRWGEPSFLTKQSGSGTTLRISWSAKHPDDIGIYVICRTDMLEQVRSLYPDSFRYVGTRGAMLSLNSDIPEDAVAFCGQRAFTYHLSG</sequence>
<dbReference type="AlphaFoldDB" id="A0A4V6F3A4"/>
<name>A0A4V6F3A4_9RHOB</name>
<keyword evidence="2" id="KW-1185">Reference proteome</keyword>
<evidence type="ECO:0000313" key="2">
    <source>
        <dbReference type="Proteomes" id="UP000306575"/>
    </source>
</evidence>
<organism evidence="1 2">
    <name type="scientific">Shimia litoralis</name>
    <dbReference type="NCBI Taxonomy" id="420403"/>
    <lineage>
        <taxon>Bacteria</taxon>
        <taxon>Pseudomonadati</taxon>
        <taxon>Pseudomonadota</taxon>
        <taxon>Alphaproteobacteria</taxon>
        <taxon>Rhodobacterales</taxon>
        <taxon>Roseobacteraceae</taxon>
    </lineage>
</organism>